<feature type="domain" description="Tyr recombinase" evidence="6">
    <location>
        <begin position="207"/>
        <end position="400"/>
    </location>
</feature>
<dbReference type="EMBL" id="CP012643">
    <property type="protein sequence ID" value="ALI98586.1"/>
    <property type="molecule type" value="Genomic_DNA"/>
</dbReference>
<dbReference type="InterPro" id="IPR002104">
    <property type="entry name" value="Integrase_catalytic"/>
</dbReference>
<gene>
    <name evidence="8" type="ORF">DC20_05880</name>
</gene>
<evidence type="ECO:0000256" key="3">
    <source>
        <dbReference type="ARBA" id="ARBA00023125"/>
    </source>
</evidence>
<dbReference type="Pfam" id="PF00589">
    <property type="entry name" value="Phage_integrase"/>
    <property type="match status" value="1"/>
</dbReference>
<dbReference type="PROSITE" id="PS51898">
    <property type="entry name" value="TYR_RECOMBINASE"/>
    <property type="match status" value="1"/>
</dbReference>
<keyword evidence="2" id="KW-0229">DNA integration</keyword>
<dbReference type="PANTHER" id="PTHR30349">
    <property type="entry name" value="PHAGE INTEGRASE-RELATED"/>
    <property type="match status" value="1"/>
</dbReference>
<keyword evidence="3 5" id="KW-0238">DNA-binding</keyword>
<name>A0A0P0CAM4_9BACT</name>
<keyword evidence="4" id="KW-0233">DNA recombination</keyword>
<evidence type="ECO:0000259" key="7">
    <source>
        <dbReference type="PROSITE" id="PS51900"/>
    </source>
</evidence>
<protein>
    <submittedName>
        <fullName evidence="8">Recombinase XerD</fullName>
    </submittedName>
</protein>
<dbReference type="InterPro" id="IPR044068">
    <property type="entry name" value="CB"/>
</dbReference>
<organism evidence="8 9">
    <name type="scientific">Rufibacter tibetensis</name>
    <dbReference type="NCBI Taxonomy" id="512763"/>
    <lineage>
        <taxon>Bacteria</taxon>
        <taxon>Pseudomonadati</taxon>
        <taxon>Bacteroidota</taxon>
        <taxon>Cytophagia</taxon>
        <taxon>Cytophagales</taxon>
        <taxon>Hymenobacteraceae</taxon>
        <taxon>Rufibacter</taxon>
    </lineage>
</organism>
<dbReference type="PANTHER" id="PTHR30349:SF64">
    <property type="entry name" value="PROPHAGE INTEGRASE INTD-RELATED"/>
    <property type="match status" value="1"/>
</dbReference>
<evidence type="ECO:0000256" key="1">
    <source>
        <dbReference type="ARBA" id="ARBA00008857"/>
    </source>
</evidence>
<dbReference type="Gene3D" id="1.10.443.10">
    <property type="entry name" value="Intergrase catalytic core"/>
    <property type="match status" value="1"/>
</dbReference>
<dbReference type="OrthoDB" id="1094492at2"/>
<dbReference type="PROSITE" id="PS51900">
    <property type="entry name" value="CB"/>
    <property type="match status" value="1"/>
</dbReference>
<dbReference type="Proteomes" id="UP000061382">
    <property type="component" value="Chromosome"/>
</dbReference>
<dbReference type="InterPro" id="IPR050090">
    <property type="entry name" value="Tyrosine_recombinase_XerCD"/>
</dbReference>
<evidence type="ECO:0000256" key="5">
    <source>
        <dbReference type="PROSITE-ProRule" id="PRU01248"/>
    </source>
</evidence>
<dbReference type="AlphaFoldDB" id="A0A0P0CAM4"/>
<dbReference type="GO" id="GO:0015074">
    <property type="term" value="P:DNA integration"/>
    <property type="evidence" value="ECO:0007669"/>
    <property type="project" value="UniProtKB-KW"/>
</dbReference>
<dbReference type="SUPFAM" id="SSF56349">
    <property type="entry name" value="DNA breaking-rejoining enzymes"/>
    <property type="match status" value="1"/>
</dbReference>
<dbReference type="STRING" id="512763.DC20_05880"/>
<evidence type="ECO:0000256" key="2">
    <source>
        <dbReference type="ARBA" id="ARBA00022908"/>
    </source>
</evidence>
<comment type="similarity">
    <text evidence="1">Belongs to the 'phage' integrase family.</text>
</comment>
<dbReference type="Gene3D" id="1.10.150.130">
    <property type="match status" value="1"/>
</dbReference>
<proteinExistence type="inferred from homology"/>
<feature type="domain" description="Core-binding (CB)" evidence="7">
    <location>
        <begin position="97"/>
        <end position="183"/>
    </location>
</feature>
<dbReference type="Pfam" id="PF17293">
    <property type="entry name" value="Arm-DNA-bind_5"/>
    <property type="match status" value="1"/>
</dbReference>
<dbReference type="InterPro" id="IPR025269">
    <property type="entry name" value="SAM-like_dom"/>
</dbReference>
<dbReference type="PATRIC" id="fig|512763.3.peg.1302"/>
<dbReference type="InterPro" id="IPR013762">
    <property type="entry name" value="Integrase-like_cat_sf"/>
</dbReference>
<dbReference type="Pfam" id="PF13102">
    <property type="entry name" value="Phage_int_SAM_5"/>
    <property type="match status" value="1"/>
</dbReference>
<evidence type="ECO:0000256" key="4">
    <source>
        <dbReference type="ARBA" id="ARBA00023172"/>
    </source>
</evidence>
<dbReference type="GO" id="GO:0003677">
    <property type="term" value="F:DNA binding"/>
    <property type="evidence" value="ECO:0007669"/>
    <property type="project" value="UniProtKB-UniRule"/>
</dbReference>
<dbReference type="KEGG" id="rti:DC20_05880"/>
<dbReference type="CDD" id="cd01185">
    <property type="entry name" value="INTN1_C_like"/>
    <property type="match status" value="1"/>
</dbReference>
<evidence type="ECO:0000259" key="6">
    <source>
        <dbReference type="PROSITE" id="PS51898"/>
    </source>
</evidence>
<evidence type="ECO:0000313" key="9">
    <source>
        <dbReference type="Proteomes" id="UP000061382"/>
    </source>
</evidence>
<keyword evidence="9" id="KW-1185">Reference proteome</keyword>
<dbReference type="GO" id="GO:0006310">
    <property type="term" value="P:DNA recombination"/>
    <property type="evidence" value="ECO:0007669"/>
    <property type="project" value="UniProtKB-KW"/>
</dbReference>
<reference evidence="8 9" key="1">
    <citation type="submission" date="2015-08" db="EMBL/GenBank/DDBJ databases">
        <title>Complete genome sequence of Rufibacter tibetensis strain 1351t, a radiation-resistant bacterium from tibet plateau.</title>
        <authorList>
            <person name="Dai J."/>
        </authorList>
    </citation>
    <scope>NUCLEOTIDE SEQUENCE [LARGE SCALE GENOMIC DNA]</scope>
    <source>
        <strain evidence="8 9">1351</strain>
    </source>
</reference>
<accession>A0A0P0CAM4</accession>
<sequence>MAAIVHTSIILDTRRALKDGTYPLKLRLTWLRQRKYFLTPYSLTEEDFAKTQGEKPRGKYKELQIAFQAIELRAVETINKLEIFSFEAFEKRFLDVANKQDVLACFANKIESLKKDGRVGTAESYASACASLLAYSNKKVILFSSLTPEFLKLYEKWMLSKGKSLTTVGIYLRTLRAIFNDAISSGEISLGQYPFGKRKYQIPVGRNIKKALVLSDIERIFNYKPKNDSEAKARDLWIFSYLCNGINIKDIARLRYKQIEPDRITFVRSKTERTSRQNPKVITAMRTPEVDEIIDRWGVSPRNPESYVFPLLAEGLTPEGELASVRLATKSINKYMKRIAASEGIEKPVTTYAARHSFSTVLKRSGASIEFISESLGHSDLKTTESYLDSFEDNVKKKFSSVLTAFKKEVE</sequence>
<dbReference type="RefSeq" id="WP_062542977.1">
    <property type="nucleotide sequence ID" value="NZ_CP012643.1"/>
</dbReference>
<dbReference type="InterPro" id="IPR011010">
    <property type="entry name" value="DNA_brk_join_enz"/>
</dbReference>
<dbReference type="InterPro" id="IPR010998">
    <property type="entry name" value="Integrase_recombinase_N"/>
</dbReference>
<evidence type="ECO:0000313" key="8">
    <source>
        <dbReference type="EMBL" id="ALI98586.1"/>
    </source>
</evidence>
<dbReference type="InterPro" id="IPR035386">
    <property type="entry name" value="Arm-DNA-bind_5"/>
</dbReference>